<gene>
    <name evidence="2" type="ORF">D1V22_01155</name>
</gene>
<protein>
    <submittedName>
        <fullName evidence="2">Phage tail protein</fullName>
    </submittedName>
</protein>
<proteinExistence type="predicted"/>
<evidence type="ECO:0000313" key="2">
    <source>
        <dbReference type="EMBL" id="EBO7627144.1"/>
    </source>
</evidence>
<organism evidence="2">
    <name type="scientific">Salmonella enterica</name>
    <name type="common">Salmonella choleraesuis</name>
    <dbReference type="NCBI Taxonomy" id="28901"/>
    <lineage>
        <taxon>Bacteria</taxon>
        <taxon>Pseudomonadati</taxon>
        <taxon>Pseudomonadota</taxon>
        <taxon>Gammaproteobacteria</taxon>
        <taxon>Enterobacterales</taxon>
        <taxon>Enterobacteriaceae</taxon>
        <taxon>Salmonella</taxon>
    </lineage>
</organism>
<dbReference type="AlphaFoldDB" id="A0A5U1N110"/>
<dbReference type="InterPro" id="IPR009350">
    <property type="entry name" value="Phage_tail_T"/>
</dbReference>
<dbReference type="EMBL" id="AAGJNX010000001">
    <property type="protein sequence ID" value="EBO7627144.1"/>
    <property type="molecule type" value="Genomic_DNA"/>
</dbReference>
<dbReference type="Pfam" id="PF06223">
    <property type="entry name" value="Phage_tail_T"/>
    <property type="match status" value="1"/>
</dbReference>
<reference evidence="2" key="1">
    <citation type="submission" date="2018-08" db="EMBL/GenBank/DDBJ databases">
        <authorList>
            <consortium name="PulseNet: The National Subtyping Network for Foodborne Disease Surveillance"/>
            <person name="Tarr C.L."/>
            <person name="Trees E."/>
            <person name="Katz L.S."/>
            <person name="Carleton-Romer H.A."/>
            <person name="Stroika S."/>
            <person name="Kucerova Z."/>
            <person name="Roache K.F."/>
            <person name="Sabol A.L."/>
            <person name="Besser J."/>
            <person name="Gerner-Smidt P."/>
        </authorList>
    </citation>
    <scope>NUCLEOTIDE SEQUENCE</scope>
    <source>
        <strain evidence="2">PNUSAS050389</strain>
    </source>
</reference>
<evidence type="ECO:0000259" key="1">
    <source>
        <dbReference type="Pfam" id="PF06223"/>
    </source>
</evidence>
<feature type="domain" description="Minor tail T" evidence="1">
    <location>
        <begin position="23"/>
        <end position="98"/>
    </location>
</feature>
<name>A0A5U1N110_SALER</name>
<comment type="caution">
    <text evidence="2">The sequence shown here is derived from an EMBL/GenBank/DDBJ whole genome shotgun (WGS) entry which is preliminary data.</text>
</comment>
<accession>A0A5U1N110</accession>
<sequence>MWCELVLNGIGGRTIAEAKERLSFREFQQWVQYRQKYGNLNPMMRTEWGAALVSSVLANVNRTKNTPAFSVADFAPHIAAVEREAANEPIKLEEAMRTWG</sequence>